<dbReference type="Proteomes" id="UP000316208">
    <property type="component" value="Unassembled WGS sequence"/>
</dbReference>
<accession>A0ABY3APT4</accession>
<comment type="caution">
    <text evidence="2">The sequence shown here is derived from an EMBL/GenBank/DDBJ whole genome shotgun (WGS) entry which is preliminary data.</text>
</comment>
<evidence type="ECO:0000313" key="2">
    <source>
        <dbReference type="EMBL" id="TQR44620.1"/>
    </source>
</evidence>
<dbReference type="Gene3D" id="3.40.50.720">
    <property type="entry name" value="NAD(P)-binding Rossmann-like Domain"/>
    <property type="match status" value="1"/>
</dbReference>
<dbReference type="NCBIfam" id="NF005559">
    <property type="entry name" value="PRK07231.1"/>
    <property type="match status" value="1"/>
</dbReference>
<dbReference type="InterPro" id="IPR002347">
    <property type="entry name" value="SDR_fam"/>
</dbReference>
<dbReference type="Pfam" id="PF13561">
    <property type="entry name" value="adh_short_C2"/>
    <property type="match status" value="1"/>
</dbReference>
<dbReference type="InterPro" id="IPR050259">
    <property type="entry name" value="SDR"/>
</dbReference>
<name>A0ABY3APT4_PAEPP</name>
<dbReference type="InterPro" id="IPR036291">
    <property type="entry name" value="NAD(P)-bd_dom_sf"/>
</dbReference>
<comment type="similarity">
    <text evidence="1">Belongs to the short-chain dehydrogenases/reductases (SDR) family.</text>
</comment>
<dbReference type="SUPFAM" id="SSF51735">
    <property type="entry name" value="NAD(P)-binding Rossmann-fold domains"/>
    <property type="match status" value="1"/>
</dbReference>
<keyword evidence="3" id="KW-1185">Reference proteome</keyword>
<proteinExistence type="inferred from homology"/>
<protein>
    <submittedName>
        <fullName evidence="2">SDR family oxidoreductase</fullName>
    </submittedName>
</protein>
<dbReference type="RefSeq" id="WP_142544709.1">
    <property type="nucleotide sequence ID" value="NZ_SADY01000004.1"/>
</dbReference>
<organism evidence="2 3">
    <name type="scientific">Paenibacillus popilliae</name>
    <name type="common">Bacillus popilliae</name>
    <dbReference type="NCBI Taxonomy" id="78057"/>
    <lineage>
        <taxon>Bacteria</taxon>
        <taxon>Bacillati</taxon>
        <taxon>Bacillota</taxon>
        <taxon>Bacilli</taxon>
        <taxon>Bacillales</taxon>
        <taxon>Paenibacillaceae</taxon>
        <taxon>Paenibacillus</taxon>
    </lineage>
</organism>
<evidence type="ECO:0000313" key="3">
    <source>
        <dbReference type="Proteomes" id="UP000316208"/>
    </source>
</evidence>
<dbReference type="CDD" id="cd05344">
    <property type="entry name" value="BKR_like_SDR_like"/>
    <property type="match status" value="1"/>
</dbReference>
<dbReference type="PRINTS" id="PR00080">
    <property type="entry name" value="SDRFAMILY"/>
</dbReference>
<sequence>MDYGLRGKVVIVTGASKGIGKAIASALAAEGCHVVICSRGKRELELTADEIRSQGGTVLAVTADVTQAADVQRVVEETASQFGTIHIVVNNMGGADGSFLHSFEDISDEQWEEFFSVNLFSAVKMTRSALPYMRRQQWGRIINIASESGIQPDPTGSHYNAAKAALINLSKSLSKAYASEGILSNSVSPAFIRTPAAAAVLEEQAAAQGVSVEEIEELFLQQQRPHIEVGRPGRPEEVAAAVVFLASEQASFINGSNLRVDGGSVASI</sequence>
<gene>
    <name evidence="2" type="ORF">C7Y44_16065</name>
</gene>
<dbReference type="InterPro" id="IPR020904">
    <property type="entry name" value="Sc_DH/Rdtase_CS"/>
</dbReference>
<dbReference type="EMBL" id="SADY01000004">
    <property type="protein sequence ID" value="TQR44620.1"/>
    <property type="molecule type" value="Genomic_DNA"/>
</dbReference>
<dbReference type="PRINTS" id="PR00081">
    <property type="entry name" value="GDHRDH"/>
</dbReference>
<reference evidence="2 3" key="1">
    <citation type="submission" date="2018-03" db="EMBL/GenBank/DDBJ databases">
        <title>Aerobic endospore-forming bacteria genome sequencing and assembly.</title>
        <authorList>
            <person name="Cavalcante D.A."/>
            <person name="Driks A."/>
            <person name="Putonti C."/>
            <person name="De-Souza M.T."/>
        </authorList>
    </citation>
    <scope>NUCLEOTIDE SEQUENCE [LARGE SCALE GENOMIC DNA]</scope>
    <source>
        <strain evidence="2 3">SDF0028</strain>
    </source>
</reference>
<dbReference type="PROSITE" id="PS00061">
    <property type="entry name" value="ADH_SHORT"/>
    <property type="match status" value="1"/>
</dbReference>
<dbReference type="PANTHER" id="PTHR42879">
    <property type="entry name" value="3-OXOACYL-(ACYL-CARRIER-PROTEIN) REDUCTASE"/>
    <property type="match status" value="1"/>
</dbReference>
<evidence type="ECO:0000256" key="1">
    <source>
        <dbReference type="ARBA" id="ARBA00006484"/>
    </source>
</evidence>